<accession>A0A5M3MDP1</accession>
<keyword evidence="2" id="KW-1185">Reference proteome</keyword>
<dbReference type="Proteomes" id="UP000053558">
    <property type="component" value="Unassembled WGS sequence"/>
</dbReference>
<dbReference type="GeneID" id="19202170"/>
<dbReference type="RefSeq" id="XP_007772550.1">
    <property type="nucleotide sequence ID" value="XM_007774360.1"/>
</dbReference>
<dbReference type="KEGG" id="cput:CONPUDRAFT_146190"/>
<evidence type="ECO:0000313" key="2">
    <source>
        <dbReference type="Proteomes" id="UP000053558"/>
    </source>
</evidence>
<dbReference type="OrthoDB" id="2786194at2759"/>
<proteinExistence type="predicted"/>
<gene>
    <name evidence="1" type="ORF">CONPUDRAFT_146190</name>
</gene>
<name>A0A5M3MDP1_CONPW</name>
<dbReference type="EMBL" id="JH711584">
    <property type="protein sequence ID" value="EIW77106.1"/>
    <property type="molecule type" value="Genomic_DNA"/>
</dbReference>
<comment type="caution">
    <text evidence="1">The sequence shown here is derived from an EMBL/GenBank/DDBJ whole genome shotgun (WGS) entry which is preliminary data.</text>
</comment>
<evidence type="ECO:0000313" key="1">
    <source>
        <dbReference type="EMBL" id="EIW77106.1"/>
    </source>
</evidence>
<sequence>MPATTILDSHQTVTSLKSIELILDNNNKGDIPSRYQFRNLTFSNLTWTYQQNQCGTPVYQCENVLGQTGLPENPTLQSLDGMLTEIPQELLILIVEHTGIFTALALRNAGHVPLPRSLENLEQLTSEKVEAITCRAASLCDTWENHAVGTKSVWRLDLPRSVTWLRLVEARWLLVASSDTVCSSLDLYDLAALENNGLVPLIGCYLPGPILSGEAEIQDGRLVPILRVLALCKVDGGQIFSEVRSLVGYSDIMLLHNDFVVCGTKDNMAIPHIVYWKTGAFYAVEDVLDEKGTRFKACIWDSLIVTVGAVNIKIYSLPSPQAPSCKIQTLSLSTFMCSEVEEVSFFKGAHTVNPPSLCSDRMVTPSELSWIKPFYPTDDYPREPKDGGIWKCTLRHSLNPDASELYSISDPDRVSSSLAMSLTTGSSGCHVLWVDDPYRSKISLCKHAQAPYIEQADLAALPQLAFDYTLGIIAVGNLAGEIAVIDLVGSPLASLFECDPMPLSPLSGVQRLASTMYIPLDVIPSIWNRPTGMNAFDYEQRLLPARILDLSSSQIPALPEHWRDRESLRFRSHLCEDTPFKDDLAFKLPHSYEFLGRVQLILDGVMSHTLLSKGGLYFIYTGPGEEEFIVFRGGTTLSDILNCIRDFPEAGLRFPWLHHETTVFLSVAAEEKGGCMQVATRAERSKLEKNRFHDMRARGGHPPMWLTNGKW</sequence>
<dbReference type="AlphaFoldDB" id="A0A5M3MDP1"/>
<reference evidence="2" key="1">
    <citation type="journal article" date="2012" name="Science">
        <title>The Paleozoic origin of enzymatic lignin decomposition reconstructed from 31 fungal genomes.</title>
        <authorList>
            <person name="Floudas D."/>
            <person name="Binder M."/>
            <person name="Riley R."/>
            <person name="Barry K."/>
            <person name="Blanchette R.A."/>
            <person name="Henrissat B."/>
            <person name="Martinez A.T."/>
            <person name="Otillar R."/>
            <person name="Spatafora J.W."/>
            <person name="Yadav J.S."/>
            <person name="Aerts A."/>
            <person name="Benoit I."/>
            <person name="Boyd A."/>
            <person name="Carlson A."/>
            <person name="Copeland A."/>
            <person name="Coutinho P.M."/>
            <person name="de Vries R.P."/>
            <person name="Ferreira P."/>
            <person name="Findley K."/>
            <person name="Foster B."/>
            <person name="Gaskell J."/>
            <person name="Glotzer D."/>
            <person name="Gorecki P."/>
            <person name="Heitman J."/>
            <person name="Hesse C."/>
            <person name="Hori C."/>
            <person name="Igarashi K."/>
            <person name="Jurgens J.A."/>
            <person name="Kallen N."/>
            <person name="Kersten P."/>
            <person name="Kohler A."/>
            <person name="Kuees U."/>
            <person name="Kumar T.K.A."/>
            <person name="Kuo A."/>
            <person name="LaButti K."/>
            <person name="Larrondo L.F."/>
            <person name="Lindquist E."/>
            <person name="Ling A."/>
            <person name="Lombard V."/>
            <person name="Lucas S."/>
            <person name="Lundell T."/>
            <person name="Martin R."/>
            <person name="McLaughlin D.J."/>
            <person name="Morgenstern I."/>
            <person name="Morin E."/>
            <person name="Murat C."/>
            <person name="Nagy L.G."/>
            <person name="Nolan M."/>
            <person name="Ohm R.A."/>
            <person name="Patyshakuliyeva A."/>
            <person name="Rokas A."/>
            <person name="Ruiz-Duenas F.J."/>
            <person name="Sabat G."/>
            <person name="Salamov A."/>
            <person name="Samejima M."/>
            <person name="Schmutz J."/>
            <person name="Slot J.C."/>
            <person name="St John F."/>
            <person name="Stenlid J."/>
            <person name="Sun H."/>
            <person name="Sun S."/>
            <person name="Syed K."/>
            <person name="Tsang A."/>
            <person name="Wiebenga A."/>
            <person name="Young D."/>
            <person name="Pisabarro A."/>
            <person name="Eastwood D.C."/>
            <person name="Martin F."/>
            <person name="Cullen D."/>
            <person name="Grigoriev I.V."/>
            <person name="Hibbett D.S."/>
        </authorList>
    </citation>
    <scope>NUCLEOTIDE SEQUENCE [LARGE SCALE GENOMIC DNA]</scope>
    <source>
        <strain evidence="2">RWD-64-598 SS2</strain>
    </source>
</reference>
<organism evidence="1 2">
    <name type="scientific">Coniophora puteana (strain RWD-64-598)</name>
    <name type="common">Brown rot fungus</name>
    <dbReference type="NCBI Taxonomy" id="741705"/>
    <lineage>
        <taxon>Eukaryota</taxon>
        <taxon>Fungi</taxon>
        <taxon>Dikarya</taxon>
        <taxon>Basidiomycota</taxon>
        <taxon>Agaricomycotina</taxon>
        <taxon>Agaricomycetes</taxon>
        <taxon>Agaricomycetidae</taxon>
        <taxon>Boletales</taxon>
        <taxon>Coniophorineae</taxon>
        <taxon>Coniophoraceae</taxon>
        <taxon>Coniophora</taxon>
    </lineage>
</organism>
<protein>
    <submittedName>
        <fullName evidence="1">Uncharacterized protein</fullName>
    </submittedName>
</protein>